<dbReference type="PROSITE" id="PS00129">
    <property type="entry name" value="GLYCOSYL_HYDROL_F31_1"/>
    <property type="match status" value="1"/>
</dbReference>
<keyword evidence="5" id="KW-1185">Reference proteome</keyword>
<protein>
    <recommendedName>
        <fullName evidence="3">Glycoside hydrolase family 31 TIM barrel domain-containing protein</fullName>
    </recommendedName>
</protein>
<dbReference type="InterPro" id="IPR030458">
    <property type="entry name" value="Glyco_hydro_31_AS"/>
</dbReference>
<sequence length="164" mass="18630">MRKTRFKNANSEAVPYDGIWIDMNEPANFGTNEKEPFYYNYMNHSKIPPLSCPDSEWDVPPYPTHAAFLWKSQLASKTLCMLALLGNGTQRHYNVKNLYGLSEAKITIQAQYKATKKRGLVVSRSTFPSSGRYAGHWLGDNTAQWEDLRAACIGVQEFNMFGIP</sequence>
<feature type="domain" description="Glycoside hydrolase family 31 TIM barrel" evidence="3">
    <location>
        <begin position="11"/>
        <end position="164"/>
    </location>
</feature>
<name>A0A3P7IH97_STRVU</name>
<dbReference type="Pfam" id="PF01055">
    <property type="entry name" value="Glyco_hydro_31_2nd"/>
    <property type="match status" value="1"/>
</dbReference>
<evidence type="ECO:0000313" key="4">
    <source>
        <dbReference type="EMBL" id="VDM68956.1"/>
    </source>
</evidence>
<evidence type="ECO:0000259" key="3">
    <source>
        <dbReference type="Pfam" id="PF01055"/>
    </source>
</evidence>
<dbReference type="Gene3D" id="3.20.20.80">
    <property type="entry name" value="Glycosidases"/>
    <property type="match status" value="1"/>
</dbReference>
<comment type="similarity">
    <text evidence="1 2">Belongs to the glycosyl hydrolase 31 family.</text>
</comment>
<dbReference type="PANTHER" id="PTHR22762:SF133">
    <property type="entry name" value="P-TYPE DOMAIN-CONTAINING PROTEIN"/>
    <property type="match status" value="1"/>
</dbReference>
<dbReference type="InterPro" id="IPR017853">
    <property type="entry name" value="GH"/>
</dbReference>
<organism evidence="4 5">
    <name type="scientific">Strongylus vulgaris</name>
    <name type="common">Blood worm</name>
    <dbReference type="NCBI Taxonomy" id="40348"/>
    <lineage>
        <taxon>Eukaryota</taxon>
        <taxon>Metazoa</taxon>
        <taxon>Ecdysozoa</taxon>
        <taxon>Nematoda</taxon>
        <taxon>Chromadorea</taxon>
        <taxon>Rhabditida</taxon>
        <taxon>Rhabditina</taxon>
        <taxon>Rhabditomorpha</taxon>
        <taxon>Strongyloidea</taxon>
        <taxon>Strongylidae</taxon>
        <taxon>Strongylus</taxon>
    </lineage>
</organism>
<reference evidence="4 5" key="1">
    <citation type="submission" date="2018-11" db="EMBL/GenBank/DDBJ databases">
        <authorList>
            <consortium name="Pathogen Informatics"/>
        </authorList>
    </citation>
    <scope>NUCLEOTIDE SEQUENCE [LARGE SCALE GENOMIC DNA]</scope>
</reference>
<dbReference type="EMBL" id="UYYB01010578">
    <property type="protein sequence ID" value="VDM68956.1"/>
    <property type="molecule type" value="Genomic_DNA"/>
</dbReference>
<accession>A0A3P7IH97</accession>
<dbReference type="Proteomes" id="UP000270094">
    <property type="component" value="Unassembled WGS sequence"/>
</dbReference>
<dbReference type="GO" id="GO:0004558">
    <property type="term" value="F:alpha-1,4-glucosidase activity"/>
    <property type="evidence" value="ECO:0007669"/>
    <property type="project" value="TreeGrafter"/>
</dbReference>
<dbReference type="AlphaFoldDB" id="A0A3P7IH97"/>
<dbReference type="OrthoDB" id="1334205at2759"/>
<dbReference type="PANTHER" id="PTHR22762">
    <property type="entry name" value="ALPHA-GLUCOSIDASE"/>
    <property type="match status" value="1"/>
</dbReference>
<evidence type="ECO:0000313" key="5">
    <source>
        <dbReference type="Proteomes" id="UP000270094"/>
    </source>
</evidence>
<proteinExistence type="inferred from homology"/>
<dbReference type="GO" id="GO:0005975">
    <property type="term" value="P:carbohydrate metabolic process"/>
    <property type="evidence" value="ECO:0007669"/>
    <property type="project" value="InterPro"/>
</dbReference>
<evidence type="ECO:0000256" key="1">
    <source>
        <dbReference type="ARBA" id="ARBA00007806"/>
    </source>
</evidence>
<keyword evidence="2" id="KW-0326">Glycosidase</keyword>
<dbReference type="SUPFAM" id="SSF51445">
    <property type="entry name" value="(Trans)glycosidases"/>
    <property type="match status" value="1"/>
</dbReference>
<keyword evidence="2" id="KW-0378">Hydrolase</keyword>
<gene>
    <name evidence="4" type="ORF">SVUK_LOCUS3954</name>
</gene>
<dbReference type="InterPro" id="IPR000322">
    <property type="entry name" value="Glyco_hydro_31_TIM"/>
</dbReference>
<evidence type="ECO:0000256" key="2">
    <source>
        <dbReference type="RuleBase" id="RU361185"/>
    </source>
</evidence>